<sequence length="89" mass="10812">LQHGVESYQKKLNLTKPDTYHSHLQDRTAYTSHYDPHEIIYLDQSKRKRLMRTDELHKFSDRTRNDVRTALHDIDVGLRMDYLPMRKWS</sequence>
<comment type="caution">
    <text evidence="1">The sequence shown here is derived from an EMBL/GenBank/DDBJ whole genome shotgun (WGS) entry which is preliminary data.</text>
</comment>
<evidence type="ECO:0000313" key="1">
    <source>
        <dbReference type="EMBL" id="GFD36241.1"/>
    </source>
</evidence>
<gene>
    <name evidence="1" type="ORF">Tci_908210</name>
</gene>
<reference evidence="1" key="1">
    <citation type="journal article" date="2019" name="Sci. Rep.">
        <title>Draft genome of Tanacetum cinerariifolium, the natural source of mosquito coil.</title>
        <authorList>
            <person name="Yamashiro T."/>
            <person name="Shiraishi A."/>
            <person name="Satake H."/>
            <person name="Nakayama K."/>
        </authorList>
    </citation>
    <scope>NUCLEOTIDE SEQUENCE</scope>
</reference>
<name>A0A699VT72_TANCI</name>
<feature type="non-terminal residue" evidence="1">
    <location>
        <position position="1"/>
    </location>
</feature>
<protein>
    <submittedName>
        <fullName evidence="1">Uncharacterized protein</fullName>
    </submittedName>
</protein>
<organism evidence="1">
    <name type="scientific">Tanacetum cinerariifolium</name>
    <name type="common">Dalmatian daisy</name>
    <name type="synonym">Chrysanthemum cinerariifolium</name>
    <dbReference type="NCBI Taxonomy" id="118510"/>
    <lineage>
        <taxon>Eukaryota</taxon>
        <taxon>Viridiplantae</taxon>
        <taxon>Streptophyta</taxon>
        <taxon>Embryophyta</taxon>
        <taxon>Tracheophyta</taxon>
        <taxon>Spermatophyta</taxon>
        <taxon>Magnoliopsida</taxon>
        <taxon>eudicotyledons</taxon>
        <taxon>Gunneridae</taxon>
        <taxon>Pentapetalae</taxon>
        <taxon>asterids</taxon>
        <taxon>campanulids</taxon>
        <taxon>Asterales</taxon>
        <taxon>Asteraceae</taxon>
        <taxon>Asteroideae</taxon>
        <taxon>Anthemideae</taxon>
        <taxon>Anthemidinae</taxon>
        <taxon>Tanacetum</taxon>
    </lineage>
</organism>
<proteinExistence type="predicted"/>
<dbReference type="EMBL" id="BKCJ011469109">
    <property type="protein sequence ID" value="GFD36241.1"/>
    <property type="molecule type" value="Genomic_DNA"/>
</dbReference>
<accession>A0A699VT72</accession>
<dbReference type="AlphaFoldDB" id="A0A699VT72"/>